<gene>
    <name evidence="2" type="ORF">QNI29_08815</name>
</gene>
<dbReference type="Pfam" id="PF12730">
    <property type="entry name" value="ABC2_membrane_4"/>
    <property type="match status" value="1"/>
</dbReference>
<dbReference type="PANTHER" id="PTHR37305:SF1">
    <property type="entry name" value="MEMBRANE PROTEIN"/>
    <property type="match status" value="1"/>
</dbReference>
<evidence type="ECO:0000313" key="3">
    <source>
        <dbReference type="Proteomes" id="UP001236652"/>
    </source>
</evidence>
<organism evidence="2 3">
    <name type="scientific">Pontibacillus chungwhensis</name>
    <dbReference type="NCBI Taxonomy" id="265426"/>
    <lineage>
        <taxon>Bacteria</taxon>
        <taxon>Bacillati</taxon>
        <taxon>Bacillota</taxon>
        <taxon>Bacilli</taxon>
        <taxon>Bacillales</taxon>
        <taxon>Bacillaceae</taxon>
        <taxon>Pontibacillus</taxon>
    </lineage>
</organism>
<dbReference type="PANTHER" id="PTHR37305">
    <property type="entry name" value="INTEGRAL MEMBRANE PROTEIN-RELATED"/>
    <property type="match status" value="1"/>
</dbReference>
<keyword evidence="1" id="KW-1133">Transmembrane helix</keyword>
<feature type="transmembrane region" description="Helical" evidence="1">
    <location>
        <begin position="165"/>
        <end position="183"/>
    </location>
</feature>
<keyword evidence="3" id="KW-1185">Reference proteome</keyword>
<proteinExistence type="predicted"/>
<dbReference type="Proteomes" id="UP001236652">
    <property type="component" value="Chromosome"/>
</dbReference>
<protein>
    <submittedName>
        <fullName evidence="2">ABC transporter permease</fullName>
    </submittedName>
</protein>
<feature type="transmembrane region" description="Helical" evidence="1">
    <location>
        <begin position="217"/>
        <end position="236"/>
    </location>
</feature>
<keyword evidence="1" id="KW-0812">Transmembrane</keyword>
<evidence type="ECO:0000313" key="2">
    <source>
        <dbReference type="EMBL" id="WIF99740.1"/>
    </source>
</evidence>
<reference evidence="2 3" key="1">
    <citation type="submission" date="2023-05" db="EMBL/GenBank/DDBJ databases">
        <title>Comparative genomics reveals the evidence of polycyclic aromatic hydrocarbons degradation in moderately halophilic genus Pontibacillus.</title>
        <authorList>
            <person name="Yang H."/>
            <person name="Qian Z."/>
        </authorList>
    </citation>
    <scope>NUCLEOTIDE SEQUENCE [LARGE SCALE GENOMIC DNA]</scope>
    <source>
        <strain evidence="3">HN14</strain>
    </source>
</reference>
<feature type="transmembrane region" description="Helical" evidence="1">
    <location>
        <begin position="136"/>
        <end position="158"/>
    </location>
</feature>
<feature type="transmembrane region" description="Helical" evidence="1">
    <location>
        <begin position="56"/>
        <end position="76"/>
    </location>
</feature>
<dbReference type="CDD" id="cd21809">
    <property type="entry name" value="ABC-2_lan_permease-like"/>
    <property type="match status" value="1"/>
</dbReference>
<sequence length="241" mass="27205">MIGKAMRGEFKKLKHTNIITILVAAPMLTSLFAWFYNLPSPPNTEWESLYIKQALLHGQYLLPLLACLIAAYICKLDHDESSWKAWLVQPLKRYHVYIAKAMVALLLVALIQLLMFACYLIMGYIKGYGGLLPGEILLRGYIGGYLSAIPLIMLQLWVSSAWKSFAGAMGVNVVLTLPAILIAQSQTYGPWYPWSQPILAMFFTAENDSSFIPYEQLVYIIGGTSIVFFFIGLLRFTKRAY</sequence>
<feature type="transmembrane region" description="Helical" evidence="1">
    <location>
        <begin position="97"/>
        <end position="124"/>
    </location>
</feature>
<evidence type="ECO:0000256" key="1">
    <source>
        <dbReference type="SAM" id="Phobius"/>
    </source>
</evidence>
<accession>A0ABY8V288</accession>
<name>A0ABY8V288_9BACI</name>
<dbReference type="EMBL" id="CP126446">
    <property type="protein sequence ID" value="WIF99740.1"/>
    <property type="molecule type" value="Genomic_DNA"/>
</dbReference>
<keyword evidence="1" id="KW-0472">Membrane</keyword>
<feature type="transmembrane region" description="Helical" evidence="1">
    <location>
        <begin position="16"/>
        <end position="36"/>
    </location>
</feature>
<dbReference type="RefSeq" id="WP_231416126.1">
    <property type="nucleotide sequence ID" value="NZ_CP126446.1"/>
</dbReference>